<dbReference type="FunFam" id="2.60.40.10:FF:002294">
    <property type="entry name" value="Immunoglobulin-like and fibronectin type III domain-containing 1, tandem duplicate 3"/>
    <property type="match status" value="1"/>
</dbReference>
<dbReference type="FunFam" id="2.60.40.10:FF:000031">
    <property type="entry name" value="Myosin-binding protein C, slow type"/>
    <property type="match status" value="1"/>
</dbReference>
<protein>
    <recommendedName>
        <fullName evidence="7">Immunoglobulin like and fibronectin type III domain containing 1, tandem duplicate 1</fullName>
    </recommendedName>
</protein>
<feature type="domain" description="Fibronectin type-III" evidence="4">
    <location>
        <begin position="525"/>
        <end position="619"/>
    </location>
</feature>
<dbReference type="InterPro" id="IPR050964">
    <property type="entry name" value="Striated_Muscle_Regulatory"/>
</dbReference>
<reference evidence="5" key="5">
    <citation type="submission" date="2025-09" db="UniProtKB">
        <authorList>
            <consortium name="Ensembl"/>
        </authorList>
    </citation>
    <scope>IDENTIFICATION</scope>
</reference>
<evidence type="ECO:0000259" key="3">
    <source>
        <dbReference type="PROSITE" id="PS50835"/>
    </source>
</evidence>
<dbReference type="Pfam" id="PF07679">
    <property type="entry name" value="I-set"/>
    <property type="match status" value="4"/>
</dbReference>
<dbReference type="InterPro" id="IPR003599">
    <property type="entry name" value="Ig_sub"/>
</dbReference>
<dbReference type="InterPro" id="IPR007110">
    <property type="entry name" value="Ig-like_dom"/>
</dbReference>
<dbReference type="InterPro" id="IPR013783">
    <property type="entry name" value="Ig-like_fold"/>
</dbReference>
<feature type="domain" description="Ig-like" evidence="3">
    <location>
        <begin position="430"/>
        <end position="520"/>
    </location>
</feature>
<sequence length="727" mass="81510">MGGTNRDSSCKTANYKLEKYPASLMCTNCKIVSQLPADPGIHFSIGLEDCKTIVGESAELVCKLSKADCKGVWYKDGKEITGSTEGLTISKDGTTHKLKIHKVSEEFAGKYKFESEGRKTEAVIIVEDPPRFNTKDLEGFAKPRVIKTNQRAEFKIPFIGHEPMKVQWYKEGEELAPYVNCKIEISEGHSRLVLNKQQRKDSGEIKLKIKNEFGTAEAITSLVVLDKPTPPLGPLEIIEATSNCIEIKWRPPKDNGGCPITHYHLERNQVGRNTWKKIGQIPGEAHYKDTDVDHGKRYCYRIRSETSEGISEVMETEDVQAGTKAYPGPPSAPKVVSAFKDYITLSWVPPTDTGGSNILGYNLEKRKKGSNLWGLVHPPEEPIRTKKYDCKDVIEGMEYEFRVSAINVSGTGEPSTPSEFVFARDPKMRPRFTDLKIKSFMVVRAGNSAQFNINFVASPWPEIIWLKDGVPVPKRVTISNTEGGSQILIASAERSDSGIYTIIVKNIVGQETLSIEIRVTDEPKPPGPVELDENVPFTVTVSWTPSPDEKRDDRLHYIVTKRDSSKRTWHTVADRIFNNKFTVCNIMPGREYQFRVYAKNDMGLSAPSESQKWLITPKTCNLERPPKFLLPLKLHSAPEGYECYMSCAVRGDPSPHVTWYRNNISINTDTNYLITNTCGVCSMLILRVGSKDTGEYKVVADNPLGRAECSTHLTVRGKAFNYLRPLT</sequence>
<dbReference type="SUPFAM" id="SSF48726">
    <property type="entry name" value="Immunoglobulin"/>
    <property type="match status" value="4"/>
</dbReference>
<keyword evidence="6" id="KW-1185">Reference proteome</keyword>
<dbReference type="OMA" id="ITHYHLE"/>
<dbReference type="STRING" id="8005.ENSEEEP00000017527"/>
<feature type="domain" description="Ig-like" evidence="3">
    <location>
        <begin position="626"/>
        <end position="714"/>
    </location>
</feature>
<dbReference type="Pfam" id="PF00041">
    <property type="entry name" value="fn3"/>
    <property type="match status" value="2"/>
</dbReference>
<organism evidence="5 6">
    <name type="scientific">Electrophorus electricus</name>
    <name type="common">Electric eel</name>
    <name type="synonym">Gymnotus electricus</name>
    <dbReference type="NCBI Taxonomy" id="8005"/>
    <lineage>
        <taxon>Eukaryota</taxon>
        <taxon>Metazoa</taxon>
        <taxon>Chordata</taxon>
        <taxon>Craniata</taxon>
        <taxon>Vertebrata</taxon>
        <taxon>Euteleostomi</taxon>
        <taxon>Actinopterygii</taxon>
        <taxon>Neopterygii</taxon>
        <taxon>Teleostei</taxon>
        <taxon>Ostariophysi</taxon>
        <taxon>Gymnotiformes</taxon>
        <taxon>Gymnotoidei</taxon>
        <taxon>Gymnotidae</taxon>
        <taxon>Electrophorus</taxon>
    </lineage>
</organism>
<dbReference type="PANTHER" id="PTHR13817:SF180">
    <property type="entry name" value="IMMUNOGLOBULIN-LIKE AND FIBRONECTIN TYPE III DOMAIN-CONTAINING 1, TANDEM DUPLICATE 3-RELATED"/>
    <property type="match status" value="1"/>
</dbReference>
<name>A0A4W4F0U8_ELEEL</name>
<dbReference type="InterPro" id="IPR003598">
    <property type="entry name" value="Ig_sub2"/>
</dbReference>
<dbReference type="FunFam" id="2.60.40.10:FF:001438">
    <property type="entry name" value="Immunoglobulin-like and fibronectin type III domain-containing protein 1"/>
    <property type="match status" value="1"/>
</dbReference>
<evidence type="ECO:0000313" key="6">
    <source>
        <dbReference type="Proteomes" id="UP000314983"/>
    </source>
</evidence>
<dbReference type="PANTHER" id="PTHR13817">
    <property type="entry name" value="TITIN"/>
    <property type="match status" value="1"/>
</dbReference>
<dbReference type="PROSITE" id="PS50835">
    <property type="entry name" value="IG_LIKE"/>
    <property type="match status" value="3"/>
</dbReference>
<dbReference type="SMART" id="SM00409">
    <property type="entry name" value="IG"/>
    <property type="match status" value="4"/>
</dbReference>
<dbReference type="InterPro" id="IPR036179">
    <property type="entry name" value="Ig-like_dom_sf"/>
</dbReference>
<accession>A0A4W4F0U8</accession>
<evidence type="ECO:0000256" key="1">
    <source>
        <dbReference type="ARBA" id="ARBA00022737"/>
    </source>
</evidence>
<dbReference type="AlphaFoldDB" id="A0A4W4F0U8"/>
<dbReference type="Gene3D" id="2.60.40.10">
    <property type="entry name" value="Immunoglobulins"/>
    <property type="match status" value="7"/>
</dbReference>
<dbReference type="GO" id="GO:0031430">
    <property type="term" value="C:M band"/>
    <property type="evidence" value="ECO:0007669"/>
    <property type="project" value="TreeGrafter"/>
</dbReference>
<dbReference type="SMART" id="SM00060">
    <property type="entry name" value="FN3"/>
    <property type="match status" value="3"/>
</dbReference>
<reference evidence="6" key="2">
    <citation type="journal article" date="2017" name="Sci. Adv.">
        <title>A tail of two voltages: Proteomic comparison of the three electric organs of the electric eel.</title>
        <authorList>
            <person name="Traeger L.L."/>
            <person name="Sabat G."/>
            <person name="Barrett-Wilt G.A."/>
            <person name="Wells G.B."/>
            <person name="Sussman M.R."/>
        </authorList>
    </citation>
    <scope>NUCLEOTIDE SEQUENCE [LARGE SCALE GENOMIC DNA]</scope>
</reference>
<dbReference type="InterPro" id="IPR036116">
    <property type="entry name" value="FN3_sf"/>
</dbReference>
<proteinExistence type="predicted"/>
<dbReference type="Ensembl" id="ENSEEET00000017725.2">
    <property type="protein sequence ID" value="ENSEEEP00000017527.2"/>
    <property type="gene ID" value="ENSEEEG00000008672.2"/>
</dbReference>
<dbReference type="FunFam" id="2.60.40.10:FF:000060">
    <property type="entry name" value="Myosin-binding protein C, slow type"/>
    <property type="match status" value="1"/>
</dbReference>
<evidence type="ECO:0000259" key="4">
    <source>
        <dbReference type="PROSITE" id="PS50853"/>
    </source>
</evidence>
<gene>
    <name evidence="5" type="primary">MYBPC1</name>
</gene>
<dbReference type="PRINTS" id="PR00014">
    <property type="entry name" value="FNTYPEIII"/>
</dbReference>
<dbReference type="SMART" id="SM00408">
    <property type="entry name" value="IGc2"/>
    <property type="match status" value="3"/>
</dbReference>
<keyword evidence="1" id="KW-0677">Repeat</keyword>
<evidence type="ECO:0000313" key="5">
    <source>
        <dbReference type="Ensembl" id="ENSEEEP00000017527.2"/>
    </source>
</evidence>
<dbReference type="InterPro" id="IPR003961">
    <property type="entry name" value="FN3_dom"/>
</dbReference>
<dbReference type="GO" id="GO:0045214">
    <property type="term" value="P:sarcomere organization"/>
    <property type="evidence" value="ECO:0007669"/>
    <property type="project" value="TreeGrafter"/>
</dbReference>
<reference evidence="5" key="3">
    <citation type="submission" date="2020-05" db="EMBL/GenBank/DDBJ databases">
        <title>Electrophorus electricus (electric eel) genome, fEleEle1, primary haplotype.</title>
        <authorList>
            <person name="Myers G."/>
            <person name="Meyer A."/>
            <person name="Fedrigo O."/>
            <person name="Formenti G."/>
            <person name="Rhie A."/>
            <person name="Tracey A."/>
            <person name="Sims Y."/>
            <person name="Jarvis E.D."/>
        </authorList>
    </citation>
    <scope>NUCLEOTIDE SEQUENCE [LARGE SCALE GENOMIC DNA]</scope>
</reference>
<feature type="domain" description="Fibronectin type-III" evidence="4">
    <location>
        <begin position="231"/>
        <end position="326"/>
    </location>
</feature>
<reference evidence="6" key="1">
    <citation type="journal article" date="2014" name="Science">
        <title>Nonhuman genetics. Genomic basis for the convergent evolution of electric organs.</title>
        <authorList>
            <person name="Gallant J.R."/>
            <person name="Traeger L.L."/>
            <person name="Volkening J.D."/>
            <person name="Moffett H."/>
            <person name="Chen P.H."/>
            <person name="Novina C.D."/>
            <person name="Phillips G.N.Jr."/>
            <person name="Anand R."/>
            <person name="Wells G.B."/>
            <person name="Pinch M."/>
            <person name="Guth R."/>
            <person name="Unguez G.A."/>
            <person name="Albert J.S."/>
            <person name="Zakon H.H."/>
            <person name="Samanta M.P."/>
            <person name="Sussman M.R."/>
        </authorList>
    </citation>
    <scope>NUCLEOTIDE SEQUENCE [LARGE SCALE GENOMIC DNA]</scope>
</reference>
<feature type="domain" description="Fibronectin type-III" evidence="4">
    <location>
        <begin position="329"/>
        <end position="426"/>
    </location>
</feature>
<evidence type="ECO:0000256" key="2">
    <source>
        <dbReference type="ARBA" id="ARBA00023319"/>
    </source>
</evidence>
<dbReference type="SUPFAM" id="SSF49265">
    <property type="entry name" value="Fibronectin type III"/>
    <property type="match status" value="2"/>
</dbReference>
<dbReference type="FunFam" id="2.60.40.10:FF:001232">
    <property type="entry name" value="Immunoglobulin-like and fibronectin type III domain-containing 1"/>
    <property type="match status" value="1"/>
</dbReference>
<evidence type="ECO:0008006" key="7">
    <source>
        <dbReference type="Google" id="ProtNLM"/>
    </source>
</evidence>
<dbReference type="GeneTree" id="ENSGT00940000160123"/>
<dbReference type="InterPro" id="IPR013098">
    <property type="entry name" value="Ig_I-set"/>
</dbReference>
<reference evidence="5" key="4">
    <citation type="submission" date="2025-08" db="UniProtKB">
        <authorList>
            <consortium name="Ensembl"/>
        </authorList>
    </citation>
    <scope>IDENTIFICATION</scope>
</reference>
<dbReference type="CDD" id="cd00063">
    <property type="entry name" value="FN3"/>
    <property type="match status" value="3"/>
</dbReference>
<dbReference type="FunFam" id="2.60.40.10:FF:001401">
    <property type="entry name" value="immunoglobulin-like and fibronectin type III domain-containing protein 1"/>
    <property type="match status" value="1"/>
</dbReference>
<feature type="domain" description="Ig-like" evidence="3">
    <location>
        <begin position="39"/>
        <end position="125"/>
    </location>
</feature>
<dbReference type="Proteomes" id="UP000314983">
    <property type="component" value="Chromosome 3"/>
</dbReference>
<dbReference type="PROSITE" id="PS50853">
    <property type="entry name" value="FN3"/>
    <property type="match status" value="3"/>
</dbReference>
<keyword evidence="2" id="KW-0393">Immunoglobulin domain</keyword>